<dbReference type="PANTHER" id="PTHR43689:SF8">
    <property type="entry name" value="ALPHA_BETA-HYDROLASES SUPERFAMILY PROTEIN"/>
    <property type="match status" value="1"/>
</dbReference>
<dbReference type="InterPro" id="IPR000073">
    <property type="entry name" value="AB_hydrolase_1"/>
</dbReference>
<organism evidence="2 3">
    <name type="scientific">Cellulophaga algicola (strain DSM 14237 / IC166 / ACAM 630)</name>
    <dbReference type="NCBI Taxonomy" id="688270"/>
    <lineage>
        <taxon>Bacteria</taxon>
        <taxon>Pseudomonadati</taxon>
        <taxon>Bacteroidota</taxon>
        <taxon>Flavobacteriia</taxon>
        <taxon>Flavobacteriales</taxon>
        <taxon>Flavobacteriaceae</taxon>
        <taxon>Cellulophaga</taxon>
    </lineage>
</organism>
<evidence type="ECO:0000313" key="3">
    <source>
        <dbReference type="Proteomes" id="UP000008634"/>
    </source>
</evidence>
<keyword evidence="3" id="KW-1185">Reference proteome</keyword>
<gene>
    <name evidence="2" type="ordered locus">Celal_0041</name>
</gene>
<dbReference type="OrthoDB" id="9780932at2"/>
<feature type="domain" description="AB hydrolase-1" evidence="1">
    <location>
        <begin position="40"/>
        <end position="139"/>
    </location>
</feature>
<dbReference type="PANTHER" id="PTHR43689">
    <property type="entry name" value="HYDROLASE"/>
    <property type="match status" value="1"/>
</dbReference>
<evidence type="ECO:0000313" key="2">
    <source>
        <dbReference type="EMBL" id="ADV47399.1"/>
    </source>
</evidence>
<dbReference type="RefSeq" id="WP_013548898.1">
    <property type="nucleotide sequence ID" value="NC_014934.1"/>
</dbReference>
<dbReference type="SUPFAM" id="SSF53474">
    <property type="entry name" value="alpha/beta-Hydrolases"/>
    <property type="match status" value="1"/>
</dbReference>
<dbReference type="STRING" id="688270.Celal_0041"/>
<proteinExistence type="predicted"/>
<accession>E6X699</accession>
<dbReference type="AlphaFoldDB" id="E6X699"/>
<dbReference type="InterPro" id="IPR029058">
    <property type="entry name" value="AB_hydrolase_fold"/>
</dbReference>
<dbReference type="Proteomes" id="UP000008634">
    <property type="component" value="Chromosome"/>
</dbReference>
<name>E6X699_CELAD</name>
<dbReference type="Gene3D" id="3.40.50.1820">
    <property type="entry name" value="alpha/beta hydrolase"/>
    <property type="match status" value="1"/>
</dbReference>
<dbReference type="eggNOG" id="COG0596">
    <property type="taxonomic scope" value="Bacteria"/>
</dbReference>
<dbReference type="Pfam" id="PF00561">
    <property type="entry name" value="Abhydrolase_1"/>
    <property type="match status" value="1"/>
</dbReference>
<dbReference type="GO" id="GO:0016787">
    <property type="term" value="F:hydrolase activity"/>
    <property type="evidence" value="ECO:0007669"/>
    <property type="project" value="UniProtKB-KW"/>
</dbReference>
<keyword evidence="2" id="KW-0378">Hydrolase</keyword>
<reference evidence="2 3" key="1">
    <citation type="journal article" date="2010" name="Stand. Genomic Sci.">
        <title>Complete genome sequence of Cellulophaga algicola type strain (IC166).</title>
        <authorList>
            <person name="Abt B."/>
            <person name="Lu M."/>
            <person name="Misra M."/>
            <person name="Han C."/>
            <person name="Nolan M."/>
            <person name="Lucas S."/>
            <person name="Hammon N."/>
            <person name="Deshpande S."/>
            <person name="Cheng J.F."/>
            <person name="Tapia R."/>
            <person name="Goodwin L."/>
            <person name="Pitluck S."/>
            <person name="Liolios K."/>
            <person name="Pagani I."/>
            <person name="Ivanova N."/>
            <person name="Mavromatis K."/>
            <person name="Ovchinikova G."/>
            <person name="Pati A."/>
            <person name="Chen A."/>
            <person name="Palaniappan K."/>
            <person name="Land M."/>
            <person name="Hauser L."/>
            <person name="Chang Y.J."/>
            <person name="Jeffries C.D."/>
            <person name="Detter J.C."/>
            <person name="Brambilla E."/>
            <person name="Rohde M."/>
            <person name="Tindall B.J."/>
            <person name="Goker M."/>
            <person name="Woyke T."/>
            <person name="Bristow J."/>
            <person name="Eisen J.A."/>
            <person name="Markowitz V."/>
            <person name="Hugenholtz P."/>
            <person name="Kyrpides N.C."/>
            <person name="Klenk H.P."/>
            <person name="Lapidus A."/>
        </authorList>
    </citation>
    <scope>NUCLEOTIDE SEQUENCE [LARGE SCALE GENOMIC DNA]</scope>
    <source>
        <strain evidence="3">DSM 14237 / IC166 / ACAM 630</strain>
    </source>
</reference>
<sequence length="261" mass="29001">MRTALILIFLQISFAGYAQVEFFTSFDGVKIAYTDEGKGNAVILVHGFITSGSSWDYTVLKKGLLQKGYRVIIPDLRGSGLSDKPNEAKFYQNNAEIKDLQGLASYLNIKKFDVVGYSRGSIVTAKWLTCDKRIKKAVLGGMGLDFTNREWGRRILFANAFAEGAVLTEEVKGAVAYAKSIHANFKALHYLQVYQPVTTVAELKEIKTKVLIIAGDKDLENGNPSELHEVIPRSKFAIIKGVHNEAYKTASFSKEIISFFK</sequence>
<dbReference type="EMBL" id="CP002453">
    <property type="protein sequence ID" value="ADV47399.1"/>
    <property type="molecule type" value="Genomic_DNA"/>
</dbReference>
<evidence type="ECO:0000259" key="1">
    <source>
        <dbReference type="Pfam" id="PF00561"/>
    </source>
</evidence>
<dbReference type="HOGENOM" id="CLU_020336_50_5_10"/>
<dbReference type="KEGG" id="cao:Celal_0041"/>
<protein>
    <submittedName>
        <fullName evidence="2">Alpha/beta hydrolase fold protein</fullName>
    </submittedName>
</protein>